<accession>E3SK83</accession>
<evidence type="ECO:0000313" key="2">
    <source>
        <dbReference type="Proteomes" id="UP000006526"/>
    </source>
</evidence>
<gene>
    <name evidence="1" type="ORF">SSSM5_043</name>
</gene>
<dbReference type="RefSeq" id="YP_004324646.1">
    <property type="nucleotide sequence ID" value="NC_015289.1"/>
</dbReference>
<dbReference type="GeneID" id="10329322"/>
<organism evidence="1 2">
    <name type="scientific">Synechococcus phage S-SSM5</name>
    <dbReference type="NCBI Taxonomy" id="445685"/>
    <lineage>
        <taxon>Viruses</taxon>
        <taxon>Duplodnaviria</taxon>
        <taxon>Heunggongvirae</taxon>
        <taxon>Uroviricota</taxon>
        <taxon>Caudoviricetes</taxon>
        <taxon>Pantevenvirales</taxon>
        <taxon>Kyanoviridae</taxon>
        <taxon>Glaucusvirus</taxon>
        <taxon>Glaucusvirus ssm5</taxon>
    </lineage>
</organism>
<proteinExistence type="predicted"/>
<sequence length="196" mass="23518">MGYWTEVEIMHHTEWSLYEIKKLAVAPVLIEEPPLERGKFGYDKHGRMENLSEEGQVPNSLARYNHPKYKELYYGVKQNVEQILGEKLYPTYYFDRFYFKGQKLERHKDRPACEVSVSMNISTNADYDWPIYFQLHTGEIKELVTRHGDAVLYKGMELEHWREPLKGDRDVYYHQIFMHYVRADGYHVEYAYDTKC</sequence>
<protein>
    <submittedName>
        <fullName evidence="1">Ferrochelatase</fullName>
    </submittedName>
</protein>
<reference evidence="1 2" key="1">
    <citation type="journal article" date="2010" name="Environ. Microbiol.">
        <title>Genomic analysis of oceanic cyanobacterial myoviruses compared with T4-like myoviruses from diverse hosts and environments.</title>
        <authorList>
            <person name="Sullivan M.B."/>
            <person name="Huang K.H."/>
            <person name="Ignacio-Espinoza J.C."/>
            <person name="Berlin A.M."/>
            <person name="Kelly L."/>
            <person name="Weigele P.R."/>
            <person name="DeFrancesco A.S."/>
            <person name="Kern S.E."/>
            <person name="Thompson L.R."/>
            <person name="Young S."/>
            <person name="Yandava C."/>
            <person name="Fu R."/>
            <person name="Krastins B."/>
            <person name="Chase M."/>
            <person name="Sarracino D."/>
            <person name="Osburne M.S."/>
            <person name="Henn M.R."/>
            <person name="Chisholm S.W."/>
        </authorList>
    </citation>
    <scope>NUCLEOTIDE SEQUENCE [LARGE SCALE GENOMIC DNA]</scope>
    <source>
        <strain evidence="1">8102-12</strain>
    </source>
</reference>
<keyword evidence="2" id="KW-1185">Reference proteome</keyword>
<evidence type="ECO:0000313" key="1">
    <source>
        <dbReference type="EMBL" id="ADO98027.1"/>
    </source>
</evidence>
<dbReference type="Proteomes" id="UP000006526">
    <property type="component" value="Segment"/>
</dbReference>
<name>E3SK83_9CAUD</name>
<dbReference type="EMBL" id="GU071097">
    <property type="protein sequence ID" value="ADO98027.1"/>
    <property type="molecule type" value="Genomic_DNA"/>
</dbReference>
<dbReference type="OrthoDB" id="20119at10239"/>
<dbReference type="KEGG" id="vg:10329322"/>